<keyword evidence="2" id="KW-1185">Reference proteome</keyword>
<dbReference type="RefSeq" id="WP_184170297.1">
    <property type="nucleotide sequence ID" value="NZ_JACHLN010000004.1"/>
</dbReference>
<dbReference type="AlphaFoldDB" id="A0A7W7NUN8"/>
<dbReference type="EMBL" id="JACHLN010000004">
    <property type="protein sequence ID" value="MBB4841142.1"/>
    <property type="molecule type" value="Genomic_DNA"/>
</dbReference>
<accession>A0A7W7NUN8</accession>
<protein>
    <submittedName>
        <fullName evidence="1">Uncharacterized protein</fullName>
    </submittedName>
</protein>
<gene>
    <name evidence="1" type="ORF">HNP52_004239</name>
</gene>
<comment type="caution">
    <text evidence="1">The sequence shown here is derived from an EMBL/GenBank/DDBJ whole genome shotgun (WGS) entry which is preliminary data.</text>
</comment>
<reference evidence="1 2" key="1">
    <citation type="submission" date="2020-08" db="EMBL/GenBank/DDBJ databases">
        <title>Functional genomics of gut bacteria from endangered species of beetles.</title>
        <authorList>
            <person name="Carlos-Shanley C."/>
        </authorList>
    </citation>
    <scope>NUCLEOTIDE SEQUENCE [LARGE SCALE GENOMIC DNA]</scope>
    <source>
        <strain evidence="1 2">S00224</strain>
    </source>
</reference>
<evidence type="ECO:0000313" key="2">
    <source>
        <dbReference type="Proteomes" id="UP000575241"/>
    </source>
</evidence>
<organism evidence="1 2">
    <name type="scientific">Sphingomonas kyeonggiensis</name>
    <dbReference type="NCBI Taxonomy" id="1268553"/>
    <lineage>
        <taxon>Bacteria</taxon>
        <taxon>Pseudomonadati</taxon>
        <taxon>Pseudomonadota</taxon>
        <taxon>Alphaproteobacteria</taxon>
        <taxon>Sphingomonadales</taxon>
        <taxon>Sphingomonadaceae</taxon>
        <taxon>Sphingomonas</taxon>
    </lineage>
</organism>
<name>A0A7W7NUN8_9SPHN</name>
<sequence>MAYLNFSELQGSPVAAPADVLPVSGFSALEWQVVAIAQHDRLASLEKPGRLSMALGMIFGGESPNPKLADQKLEALRRVAVLAWHKGYALPRHEIRAFHEAGFTPDQYETLLASISRGRAALNQGKRFQ</sequence>
<evidence type="ECO:0000313" key="1">
    <source>
        <dbReference type="EMBL" id="MBB4841142.1"/>
    </source>
</evidence>
<dbReference type="Proteomes" id="UP000575241">
    <property type="component" value="Unassembled WGS sequence"/>
</dbReference>
<proteinExistence type="predicted"/>